<protein>
    <submittedName>
        <fullName evidence="1">Uncharacterized protein</fullName>
    </submittedName>
</protein>
<organism evidence="1 2">
    <name type="scientific">Gibberella nygamai</name>
    <name type="common">Bean root rot disease fungus</name>
    <name type="synonym">Fusarium nygamai</name>
    <dbReference type="NCBI Taxonomy" id="42673"/>
    <lineage>
        <taxon>Eukaryota</taxon>
        <taxon>Fungi</taxon>
        <taxon>Dikarya</taxon>
        <taxon>Ascomycota</taxon>
        <taxon>Pezizomycotina</taxon>
        <taxon>Sordariomycetes</taxon>
        <taxon>Hypocreomycetidae</taxon>
        <taxon>Hypocreales</taxon>
        <taxon>Nectriaceae</taxon>
        <taxon>Fusarium</taxon>
        <taxon>Fusarium fujikuroi species complex</taxon>
    </lineage>
</organism>
<dbReference type="Proteomes" id="UP000236664">
    <property type="component" value="Unassembled WGS sequence"/>
</dbReference>
<evidence type="ECO:0000313" key="1">
    <source>
        <dbReference type="EMBL" id="PNP80569.1"/>
    </source>
</evidence>
<gene>
    <name evidence="1" type="ORF">FNYG_06168</name>
</gene>
<dbReference type="AlphaFoldDB" id="A0A2K0WE75"/>
<keyword evidence="2" id="KW-1185">Reference proteome</keyword>
<name>A0A2K0WE75_GIBNY</name>
<reference evidence="1 2" key="1">
    <citation type="submission" date="2017-06" db="EMBL/GenBank/DDBJ databases">
        <title>Genome of Fusarium nygamai isolate CS10214.</title>
        <authorList>
            <person name="Gardiner D.M."/>
            <person name="Obanor F."/>
            <person name="Kazan K."/>
        </authorList>
    </citation>
    <scope>NUCLEOTIDE SEQUENCE [LARGE SCALE GENOMIC DNA]</scope>
    <source>
        <strain evidence="1 2">CS10214</strain>
    </source>
</reference>
<proteinExistence type="predicted"/>
<evidence type="ECO:0000313" key="2">
    <source>
        <dbReference type="Proteomes" id="UP000236664"/>
    </source>
</evidence>
<dbReference type="EMBL" id="MTQA01000077">
    <property type="protein sequence ID" value="PNP80569.1"/>
    <property type="molecule type" value="Genomic_DNA"/>
</dbReference>
<sequence length="52" mass="5656">MTSSITGEAFLDNGFPELTKAKTIKTDIGLPFTPSNLPRLLHGGQLQERSLL</sequence>
<accession>A0A2K0WE75</accession>
<comment type="caution">
    <text evidence="1">The sequence shown here is derived from an EMBL/GenBank/DDBJ whole genome shotgun (WGS) entry which is preliminary data.</text>
</comment>